<organism evidence="1 2">
    <name type="scientific">Croceibacterium atlanticum</name>
    <dbReference type="NCBI Taxonomy" id="1267766"/>
    <lineage>
        <taxon>Bacteria</taxon>
        <taxon>Pseudomonadati</taxon>
        <taxon>Pseudomonadota</taxon>
        <taxon>Alphaproteobacteria</taxon>
        <taxon>Sphingomonadales</taxon>
        <taxon>Erythrobacteraceae</taxon>
        <taxon>Croceibacterium</taxon>
    </lineage>
</organism>
<dbReference type="SUPFAM" id="SSF53335">
    <property type="entry name" value="S-adenosyl-L-methionine-dependent methyltransferases"/>
    <property type="match status" value="1"/>
</dbReference>
<dbReference type="STRING" id="1267766.WYH_00160"/>
<dbReference type="GO" id="GO:0102130">
    <property type="term" value="F:malonyl-CoA methyltransferase activity"/>
    <property type="evidence" value="ECO:0007669"/>
    <property type="project" value="UniProtKB-EC"/>
</dbReference>
<protein>
    <submittedName>
        <fullName evidence="1">Malonyl-[acyl-carrier protein] O-methyltransferase</fullName>
        <ecNumber evidence="1">2.1.1.197</ecNumber>
    </submittedName>
</protein>
<evidence type="ECO:0000313" key="2">
    <source>
        <dbReference type="Proteomes" id="UP000034392"/>
    </source>
</evidence>
<keyword evidence="2" id="KW-1185">Reference proteome</keyword>
<proteinExistence type="predicted"/>
<name>A0A0F7KQ17_9SPHN</name>
<keyword evidence="1" id="KW-0808">Transferase</keyword>
<dbReference type="KEGG" id="aay:WYH_00160"/>
<dbReference type="InterPro" id="IPR025714">
    <property type="entry name" value="Methyltranfer_dom"/>
</dbReference>
<gene>
    <name evidence="1" type="primary">bioC</name>
    <name evidence="1" type="ORF">WYH_00160</name>
</gene>
<dbReference type="RefSeq" id="WP_046902309.1">
    <property type="nucleotide sequence ID" value="NZ_CP011452.2"/>
</dbReference>
<sequence length="275" mass="30338">MTDKFDWAGQAGDSWAAEWRRTDRSFGMLTERLLRRSREHDFNKVLDIGCGAGEISLAIARSRNHAKVVGVDISPRLIETARERGINHPNASFELADASQWMPEEGFAPDFLVSRHGVMFFEDPVAAFAHLSSIAAPGAALLFSCFRDLSANSFFTEIGKLLPRQEKAGDPKAPGPFAFADRQHVENILLQGGWHDISFESFDFGMIAGAGSDPIEDAVGYYTTIGPAARMMPMLADEERESFLDDLRGLLEQHCHDGIVLLRAAAWIVSARNGQ</sequence>
<dbReference type="PANTHER" id="PTHR43591">
    <property type="entry name" value="METHYLTRANSFERASE"/>
    <property type="match status" value="1"/>
</dbReference>
<dbReference type="OrthoDB" id="9777638at2"/>
<dbReference type="Proteomes" id="UP000034392">
    <property type="component" value="Chromosome"/>
</dbReference>
<dbReference type="EC" id="2.1.1.197" evidence="1"/>
<dbReference type="InterPro" id="IPR029063">
    <property type="entry name" value="SAM-dependent_MTases_sf"/>
</dbReference>
<dbReference type="EMBL" id="CP011452">
    <property type="protein sequence ID" value="AKH41226.1"/>
    <property type="molecule type" value="Genomic_DNA"/>
</dbReference>
<dbReference type="AlphaFoldDB" id="A0A0F7KQ17"/>
<dbReference type="PATRIC" id="fig|1267766.3.peg.163"/>
<reference evidence="1" key="1">
    <citation type="submission" date="2015-05" db="EMBL/GenBank/DDBJ databases">
        <title>The complete genome of Altererythrobacter atlanticus strain 26DY36.</title>
        <authorList>
            <person name="Wu Y.-H."/>
            <person name="Cheng H."/>
            <person name="Wu X.-W."/>
        </authorList>
    </citation>
    <scope>NUCLEOTIDE SEQUENCE [LARGE SCALE GENOMIC DNA]</scope>
    <source>
        <strain evidence="1">26DY36</strain>
    </source>
</reference>
<accession>A0A0F7KQ17</accession>
<dbReference type="CDD" id="cd02440">
    <property type="entry name" value="AdoMet_MTases"/>
    <property type="match status" value="1"/>
</dbReference>
<evidence type="ECO:0000313" key="1">
    <source>
        <dbReference type="EMBL" id="AKH41226.1"/>
    </source>
</evidence>
<keyword evidence="1" id="KW-0489">Methyltransferase</keyword>
<dbReference type="GO" id="GO:0032259">
    <property type="term" value="P:methylation"/>
    <property type="evidence" value="ECO:0007669"/>
    <property type="project" value="UniProtKB-KW"/>
</dbReference>
<dbReference type="Pfam" id="PF13847">
    <property type="entry name" value="Methyltransf_31"/>
    <property type="match status" value="1"/>
</dbReference>
<dbReference type="Gene3D" id="3.40.50.150">
    <property type="entry name" value="Vaccinia Virus protein VP39"/>
    <property type="match status" value="1"/>
</dbReference>